<gene>
    <name evidence="7" type="ORF">SAMN02745247_00024</name>
</gene>
<dbReference type="PANTHER" id="PTHR33841">
    <property type="entry name" value="DNA METHYLTRANSFERASE YEEA-RELATED"/>
    <property type="match status" value="1"/>
</dbReference>
<evidence type="ECO:0000256" key="4">
    <source>
        <dbReference type="ARBA" id="ARBA00022691"/>
    </source>
</evidence>
<sequence length="1154" mass="134054">MDKNAIKKYAVWARRELIEKVSQKALQFGIEEGKELDLKLESINGVLLSDVEKKQRQALINKINEDGYNQVMEEVAYTWFNRFIAIRFMEVNGYLPSHVRVFTDENNAFKPQIMAEALHLDFENLDQEKIIMMRQENKDDDLYKYLLISQCNELSKILPLMFQKIMDYTELLLPDYLLREGSVIQQMIEMIPEEDWTDQVQIIGWMYQYYNTEQNELVYDGTLSKAHLSKELVPAATTIYTPDWAVRYMVDNSLGRLWMKSNRGENGVVREKAKYYLDKETDINTDNEGLDRDIQPEKIKCLDPCMGSGHILTYLFDFLIAIYEEYGYSARDAAALIINNNLYGLDIDDRAAQLSYFAVMMKGRFYDRRIFSKTITPHIFAIKESNGIDASVVDYFSNSKEDLKNDIKTIIDSYIDAKEYGSILDIPRVNFDALYERFEEIANELNLFSAMALEQLYPIVQIADVMSQKYDVTITNPPYLGSNRFGKKLDNYVKSRFATVKSDLSMVMYKHALDKYTKVDGYVAFITTTSWMFLSSFENLREEVFSNYSIDTLVDFGTELFEGKVGHNAIVAWVTKKTNENAKTLGVKLSNYCYSLRDRKEPEFFNKDNYYYVFREDFEKIPGKPVAYSVTHSAVKCFEDGVRVDSFAFPKQGMATADNNRFLRLWFEVDINKTNLHCKSHEEAEECGKKWFPYNKGGGFKKWYGNNQYLINWEHDGAELKAFKGSVIRSPQFYFQQGISWCKVTSGSFSMRYIPEGFLFDVAGCTLFTDAEKIKYVLGYMNSAANAYILSLISPTLNYEVGHVGSLPILFAEKSVQDEIVRLVEENIEISKAEWDSYEESWDFKRHPLIPDKFGDNILIADLYTRWDNLCEERFDKQKKNEETINKLFLEIYGFTDLDGTVEDRNVTLRKADVKEDIKRLISYAVGCMFGRYSLDMPGIVYAGGEWNDECYKTFAADKDNIIPVTDDDYFSDDIVNRFIDFIKYVYGEKTLEDNLSYIVEAIGYTGQSRAALREYFNTEFYADHCSMYSVMGSGKRPIYWMFDSGKKNGFKCLIYMHRYQQDTIARIRTDYVHEQQARYRTAIEETENRIGQASGSDKVKLSKKLDSLKAQDDEIHAYEEKIHHLADQMISIDLDDGVKGNYELFKDVLAKLK</sequence>
<dbReference type="InterPro" id="IPR029063">
    <property type="entry name" value="SAM-dependent_MTases_sf"/>
</dbReference>
<dbReference type="GO" id="GO:0032259">
    <property type="term" value="P:methylation"/>
    <property type="evidence" value="ECO:0007669"/>
    <property type="project" value="UniProtKB-KW"/>
</dbReference>
<evidence type="ECO:0000256" key="1">
    <source>
        <dbReference type="ARBA" id="ARBA00011900"/>
    </source>
</evidence>
<keyword evidence="3 7" id="KW-0808">Transferase</keyword>
<organism evidence="7 8">
    <name type="scientific">Butyrivibrio hungatei DSM 14810</name>
    <dbReference type="NCBI Taxonomy" id="1121132"/>
    <lineage>
        <taxon>Bacteria</taxon>
        <taxon>Bacillati</taxon>
        <taxon>Bacillota</taxon>
        <taxon>Clostridia</taxon>
        <taxon>Lachnospirales</taxon>
        <taxon>Lachnospiraceae</taxon>
        <taxon>Butyrivibrio</taxon>
    </lineage>
</organism>
<evidence type="ECO:0000256" key="2">
    <source>
        <dbReference type="ARBA" id="ARBA00022603"/>
    </source>
</evidence>
<evidence type="ECO:0000313" key="8">
    <source>
        <dbReference type="Proteomes" id="UP000184097"/>
    </source>
</evidence>
<dbReference type="Pfam" id="PF07669">
    <property type="entry name" value="Eco57I"/>
    <property type="match status" value="1"/>
</dbReference>
<accession>A0A1M7RQH7</accession>
<keyword evidence="4" id="KW-0949">S-adenosyl-L-methionine</keyword>
<feature type="domain" description="Type II methyltransferase M.TaqI-like" evidence="6">
    <location>
        <begin position="340"/>
        <end position="559"/>
    </location>
</feature>
<keyword evidence="2 7" id="KW-0489">Methyltransferase</keyword>
<dbReference type="AlphaFoldDB" id="A0A1M7RQH7"/>
<dbReference type="InterPro" id="IPR011639">
    <property type="entry name" value="MethylTrfase_TaqI-like_dom"/>
</dbReference>
<dbReference type="EC" id="2.1.1.72" evidence="1"/>
<dbReference type="SUPFAM" id="SSF53335">
    <property type="entry name" value="S-adenosyl-L-methionine-dependent methyltransferases"/>
    <property type="match status" value="1"/>
</dbReference>
<proteinExistence type="predicted"/>
<dbReference type="GO" id="GO:0006304">
    <property type="term" value="P:DNA modification"/>
    <property type="evidence" value="ECO:0007669"/>
    <property type="project" value="InterPro"/>
</dbReference>
<dbReference type="NCBIfam" id="NF033452">
    <property type="entry name" value="BREX_1_MTaseX"/>
    <property type="match status" value="1"/>
</dbReference>
<name>A0A1M7RQH7_9FIRM</name>
<dbReference type="Proteomes" id="UP000184097">
    <property type="component" value="Unassembled WGS sequence"/>
</dbReference>
<dbReference type="InterPro" id="IPR050953">
    <property type="entry name" value="N4_N6_ade-DNA_methylase"/>
</dbReference>
<dbReference type="Gene3D" id="3.40.50.150">
    <property type="entry name" value="Vaccinia Virus protein VP39"/>
    <property type="match status" value="1"/>
</dbReference>
<evidence type="ECO:0000256" key="3">
    <source>
        <dbReference type="ARBA" id="ARBA00022679"/>
    </source>
</evidence>
<evidence type="ECO:0000259" key="6">
    <source>
        <dbReference type="Pfam" id="PF07669"/>
    </source>
</evidence>
<dbReference type="InterPro" id="IPR047939">
    <property type="entry name" value="BREX_1_PglX"/>
</dbReference>
<dbReference type="EMBL" id="FRDH01000003">
    <property type="protein sequence ID" value="SHN48430.1"/>
    <property type="molecule type" value="Genomic_DNA"/>
</dbReference>
<evidence type="ECO:0000313" key="7">
    <source>
        <dbReference type="EMBL" id="SHN48430.1"/>
    </source>
</evidence>
<dbReference type="GO" id="GO:0009007">
    <property type="term" value="F:site-specific DNA-methyltransferase (adenine-specific) activity"/>
    <property type="evidence" value="ECO:0007669"/>
    <property type="project" value="UniProtKB-EC"/>
</dbReference>
<evidence type="ECO:0000256" key="5">
    <source>
        <dbReference type="ARBA" id="ARBA00047942"/>
    </source>
</evidence>
<comment type="catalytic activity">
    <reaction evidence="5">
        <text>a 2'-deoxyadenosine in DNA + S-adenosyl-L-methionine = an N(6)-methyl-2'-deoxyadenosine in DNA + S-adenosyl-L-homocysteine + H(+)</text>
        <dbReference type="Rhea" id="RHEA:15197"/>
        <dbReference type="Rhea" id="RHEA-COMP:12418"/>
        <dbReference type="Rhea" id="RHEA-COMP:12419"/>
        <dbReference type="ChEBI" id="CHEBI:15378"/>
        <dbReference type="ChEBI" id="CHEBI:57856"/>
        <dbReference type="ChEBI" id="CHEBI:59789"/>
        <dbReference type="ChEBI" id="CHEBI:90615"/>
        <dbReference type="ChEBI" id="CHEBI:90616"/>
        <dbReference type="EC" id="2.1.1.72"/>
    </reaction>
</comment>
<reference evidence="7 8" key="1">
    <citation type="submission" date="2016-12" db="EMBL/GenBank/DDBJ databases">
        <authorList>
            <person name="Song W.-J."/>
            <person name="Kurnit D.M."/>
        </authorList>
    </citation>
    <scope>NUCLEOTIDE SEQUENCE [LARGE SCALE GENOMIC DNA]</scope>
    <source>
        <strain evidence="7 8">DSM 14810</strain>
    </source>
</reference>
<dbReference type="PANTHER" id="PTHR33841:SF1">
    <property type="entry name" value="DNA METHYLTRANSFERASE A"/>
    <property type="match status" value="1"/>
</dbReference>
<protein>
    <recommendedName>
        <fullName evidence="1">site-specific DNA-methyltransferase (adenine-specific)</fullName>
        <ecNumber evidence="1">2.1.1.72</ecNumber>
    </recommendedName>
</protein>
<dbReference type="RefSeq" id="WP_072699980.1">
    <property type="nucleotide sequence ID" value="NZ_FRDH01000003.1"/>
</dbReference>